<dbReference type="InParanoid" id="B5RTN3"/>
<dbReference type="OMA" id="NEISEYH"/>
<keyword evidence="7" id="KW-1185">Reference proteome</keyword>
<dbReference type="GO" id="GO:0006351">
    <property type="term" value="P:DNA-templated transcription"/>
    <property type="evidence" value="ECO:0007669"/>
    <property type="project" value="InterPro"/>
</dbReference>
<dbReference type="GO" id="GO:0005634">
    <property type="term" value="C:nucleus"/>
    <property type="evidence" value="ECO:0007669"/>
    <property type="project" value="TreeGrafter"/>
</dbReference>
<evidence type="ECO:0000256" key="3">
    <source>
        <dbReference type="ARBA" id="ARBA00023163"/>
    </source>
</evidence>
<reference evidence="6 7" key="1">
    <citation type="journal article" date="2004" name="Nature">
        <title>Genome evolution in yeasts.</title>
        <authorList>
            <consortium name="Genolevures"/>
            <person name="Dujon B."/>
            <person name="Sherman D."/>
            <person name="Fischer G."/>
            <person name="Durrens P."/>
            <person name="Casaregola S."/>
            <person name="Lafontaine I."/>
            <person name="de Montigny J."/>
            <person name="Marck C."/>
            <person name="Neuveglise C."/>
            <person name="Talla E."/>
            <person name="Goffard N."/>
            <person name="Frangeul L."/>
            <person name="Aigle M."/>
            <person name="Anthouard V."/>
            <person name="Babour A."/>
            <person name="Barbe V."/>
            <person name="Barnay S."/>
            <person name="Blanchin S."/>
            <person name="Beckerich J.M."/>
            <person name="Beyne E."/>
            <person name="Bleykasten C."/>
            <person name="Boisrame A."/>
            <person name="Boyer J."/>
            <person name="Cattolico L."/>
            <person name="Confanioleri F."/>
            <person name="de Daruvar A."/>
            <person name="Despons L."/>
            <person name="Fabre E."/>
            <person name="Fairhead C."/>
            <person name="Ferry-Dumazet H."/>
            <person name="Groppi A."/>
            <person name="Hantraye F."/>
            <person name="Hennequin C."/>
            <person name="Jauniaux N."/>
            <person name="Joyet P."/>
            <person name="Kachouri R."/>
            <person name="Kerrest A."/>
            <person name="Koszul R."/>
            <person name="Lemaire M."/>
            <person name="Lesur I."/>
            <person name="Ma L."/>
            <person name="Muller H."/>
            <person name="Nicaud J.M."/>
            <person name="Nikolski M."/>
            <person name="Oztas S."/>
            <person name="Ozier-Kalogeropoulos O."/>
            <person name="Pellenz S."/>
            <person name="Potier S."/>
            <person name="Richard G.F."/>
            <person name="Straub M.L."/>
            <person name="Suleau A."/>
            <person name="Swennene D."/>
            <person name="Tekaia F."/>
            <person name="Wesolowski-Louvel M."/>
            <person name="Westhof E."/>
            <person name="Wirth B."/>
            <person name="Zeniou-Meyer M."/>
            <person name="Zivanovic I."/>
            <person name="Bolotin-Fukuhara M."/>
            <person name="Thierry A."/>
            <person name="Bouchier C."/>
            <person name="Caudron B."/>
            <person name="Scarpelli C."/>
            <person name="Gaillardin C."/>
            <person name="Weissenbach J."/>
            <person name="Wincker P."/>
            <person name="Souciet J.L."/>
        </authorList>
    </citation>
    <scope>NUCLEOTIDE SEQUENCE [LARGE SCALE GENOMIC DNA]</scope>
    <source>
        <strain evidence="7">ATCC 36239 / CBS 767 / BCRC 21394 / JCM 1990 / NBRC 0083 / IGC 2968</strain>
    </source>
</reference>
<name>B5RTN3_DEBHA</name>
<accession>B5RTN3</accession>
<dbReference type="EMBL" id="CR382136">
    <property type="protein sequence ID" value="CAR65718.1"/>
    <property type="molecule type" value="Genomic_DNA"/>
</dbReference>
<keyword evidence="2" id="KW-0238">DNA-binding</keyword>
<dbReference type="InterPro" id="IPR050675">
    <property type="entry name" value="OAF3"/>
</dbReference>
<sequence length="606" mass="70358">MMLKYIRESKMTNDMDSTISGVFQISESKTTANEISEYHDEIANTLHLKIKTILPSKKIIWNLISLFFKHVYSFMPILDEISFRMEMTRIIGPEEFGDDTIIPSIQKDDDFAYIGILLIILRTCYLQDDKGNGGCISDGVQIGPEYINLANMCLRRYDIIGKVSLTVLQCAFCLRLYQKVAPTFNDSFNNKNTTVYNGILVQMAYSLGLNKDIQLPDQRMKNLRQKIWHLLVLFDIIEAYSFGSPLITKRLYFNTRLILPGEIDGNNSNNLDCTLERSVVSNMINSSNNMDPLIDILNMILDIKGQTKISSLVLSINKVEIRIAKSLGFLKDILVPIPKNISASEIHDRIHKMKGLMSIKIYLSSIYQHLAVHFEHTNNVRLALFYRKKIQCISIGEIMPVLLPLTEDMSNYFGRIGVLIITSFFFQSIYRMSLLNIEVLIRLRYHFYYFTDIYSYKQDNSYIYSYLSKAIEKLERSMDIFISCISRLCKEYDYTKKPKNLLNVYLCILKKNEFYENNMNNNALRKTKYTSDYLKQMCCIYDAALGNVTNSPYPLDSVDTYDFEDDTSQEDIFSLIDFETLNFDIIDYINQFGNDNFVREETSLFK</sequence>
<dbReference type="OrthoDB" id="2943660at2759"/>
<keyword evidence="1" id="KW-0805">Transcription regulation</keyword>
<dbReference type="GO" id="GO:0000978">
    <property type="term" value="F:RNA polymerase II cis-regulatory region sequence-specific DNA binding"/>
    <property type="evidence" value="ECO:0007669"/>
    <property type="project" value="TreeGrafter"/>
</dbReference>
<evidence type="ECO:0000313" key="6">
    <source>
        <dbReference type="EMBL" id="CAR65718.1"/>
    </source>
</evidence>
<dbReference type="VEuPathDB" id="FungiDB:DEHA2D19030g"/>
<dbReference type="GeneID" id="8998586"/>
<dbReference type="InterPro" id="IPR007219">
    <property type="entry name" value="XnlR_reg_dom"/>
</dbReference>
<organism evidence="6 7">
    <name type="scientific">Debaryomyces hansenii (strain ATCC 36239 / CBS 767 / BCRC 21394 / JCM 1990 / NBRC 0083 / IGC 2968)</name>
    <name type="common">Yeast</name>
    <name type="synonym">Torulaspora hansenii</name>
    <dbReference type="NCBI Taxonomy" id="284592"/>
    <lineage>
        <taxon>Eukaryota</taxon>
        <taxon>Fungi</taxon>
        <taxon>Dikarya</taxon>
        <taxon>Ascomycota</taxon>
        <taxon>Saccharomycotina</taxon>
        <taxon>Pichiomycetes</taxon>
        <taxon>Debaryomycetaceae</taxon>
        <taxon>Debaryomyces</taxon>
    </lineage>
</organism>
<dbReference type="PANTHER" id="PTHR31069:SF12">
    <property type="entry name" value="TRANSCRIPTION FACTOR DOMAIN-CONTAINING PROTEIN"/>
    <property type="match status" value="1"/>
</dbReference>
<dbReference type="eggNOG" id="ENOG502QRPQ">
    <property type="taxonomic scope" value="Eukaryota"/>
</dbReference>
<dbReference type="GO" id="GO:0000981">
    <property type="term" value="F:DNA-binding transcription factor activity, RNA polymerase II-specific"/>
    <property type="evidence" value="ECO:0007669"/>
    <property type="project" value="TreeGrafter"/>
</dbReference>
<dbReference type="Proteomes" id="UP000000599">
    <property type="component" value="Chromosome D"/>
</dbReference>
<dbReference type="GO" id="GO:0008270">
    <property type="term" value="F:zinc ion binding"/>
    <property type="evidence" value="ECO:0007669"/>
    <property type="project" value="InterPro"/>
</dbReference>
<protein>
    <submittedName>
        <fullName evidence="6">DEHA2D19030p</fullName>
    </submittedName>
</protein>
<feature type="domain" description="Xylanolytic transcriptional activator regulatory" evidence="5">
    <location>
        <begin position="64"/>
        <end position="304"/>
    </location>
</feature>
<dbReference type="CDD" id="cd12148">
    <property type="entry name" value="fungal_TF_MHR"/>
    <property type="match status" value="1"/>
</dbReference>
<dbReference type="AlphaFoldDB" id="B5RTN3"/>
<dbReference type="GO" id="GO:0045944">
    <property type="term" value="P:positive regulation of transcription by RNA polymerase II"/>
    <property type="evidence" value="ECO:0007669"/>
    <property type="project" value="TreeGrafter"/>
</dbReference>
<evidence type="ECO:0000256" key="2">
    <source>
        <dbReference type="ARBA" id="ARBA00023125"/>
    </source>
</evidence>
<evidence type="ECO:0000256" key="1">
    <source>
        <dbReference type="ARBA" id="ARBA00023015"/>
    </source>
</evidence>
<dbReference type="HOGENOM" id="CLU_450562_0_0_1"/>
<proteinExistence type="predicted"/>
<dbReference type="KEGG" id="dha:DEHA2D19030g"/>
<gene>
    <name evidence="6" type="ordered locus">DEHA2D19030g</name>
</gene>
<keyword evidence="4" id="KW-0539">Nucleus</keyword>
<evidence type="ECO:0000313" key="7">
    <source>
        <dbReference type="Proteomes" id="UP000000599"/>
    </source>
</evidence>
<dbReference type="RefSeq" id="XP_002770364.1">
    <property type="nucleotide sequence ID" value="XM_002770318.1"/>
</dbReference>
<dbReference type="Pfam" id="PF04082">
    <property type="entry name" value="Fungal_trans"/>
    <property type="match status" value="1"/>
</dbReference>
<evidence type="ECO:0000259" key="5">
    <source>
        <dbReference type="Pfam" id="PF04082"/>
    </source>
</evidence>
<dbReference type="PANTHER" id="PTHR31069">
    <property type="entry name" value="OLEATE-ACTIVATED TRANSCRIPTION FACTOR 1-RELATED"/>
    <property type="match status" value="1"/>
</dbReference>
<evidence type="ECO:0000256" key="4">
    <source>
        <dbReference type="ARBA" id="ARBA00023242"/>
    </source>
</evidence>
<keyword evidence="3" id="KW-0804">Transcription</keyword>